<feature type="domain" description="DDE Tnp4" evidence="3">
    <location>
        <begin position="65"/>
        <end position="208"/>
    </location>
</feature>
<dbReference type="InterPro" id="IPR027806">
    <property type="entry name" value="HARBI1_dom"/>
</dbReference>
<dbReference type="EMBL" id="CAICTM010000446">
    <property type="protein sequence ID" value="CAB9510681.1"/>
    <property type="molecule type" value="Genomic_DNA"/>
</dbReference>
<accession>A0A9N8DXM6</accession>
<dbReference type="GO" id="GO:0046872">
    <property type="term" value="F:metal ion binding"/>
    <property type="evidence" value="ECO:0007669"/>
    <property type="project" value="UniProtKB-KW"/>
</dbReference>
<dbReference type="Pfam" id="PF13359">
    <property type="entry name" value="DDE_Tnp_4"/>
    <property type="match status" value="1"/>
</dbReference>
<dbReference type="AlphaFoldDB" id="A0A9N8DXM6"/>
<evidence type="ECO:0000259" key="3">
    <source>
        <dbReference type="Pfam" id="PF13359"/>
    </source>
</evidence>
<keyword evidence="5" id="KW-1185">Reference proteome</keyword>
<name>A0A9N8DXM6_9STRA</name>
<evidence type="ECO:0000313" key="4">
    <source>
        <dbReference type="EMBL" id="CAB9510681.1"/>
    </source>
</evidence>
<sequence>MLVALRFLWNYDTQNEIGRYFKIRKSDTISRLIKTWVPRIAETLIKKLPTWEELSNEELIILLSIDGTHCPIEEPRPFSTEWSSWKLGDNAGVMYEVALMVHKPRLAWLYGPIRPGKYNDIATFQKKLKGKMQEHLPDKRILGDAGYEGESSIISHRNPFDPEEIAEWKDRVMARQEKFNKLLKQWECVNKKLWRHGVAAHKDAMEAVASVTQYGLDNRSINLYDPYL</sequence>
<evidence type="ECO:0000256" key="1">
    <source>
        <dbReference type="ARBA" id="ARBA00001968"/>
    </source>
</evidence>
<protein>
    <recommendedName>
        <fullName evidence="3">DDE Tnp4 domain-containing protein</fullName>
    </recommendedName>
</protein>
<reference evidence="4" key="1">
    <citation type="submission" date="2020-06" db="EMBL/GenBank/DDBJ databases">
        <authorList>
            <consortium name="Plant Systems Biology data submission"/>
        </authorList>
    </citation>
    <scope>NUCLEOTIDE SEQUENCE</scope>
    <source>
        <strain evidence="4">D6</strain>
    </source>
</reference>
<organism evidence="4 5">
    <name type="scientific">Seminavis robusta</name>
    <dbReference type="NCBI Taxonomy" id="568900"/>
    <lineage>
        <taxon>Eukaryota</taxon>
        <taxon>Sar</taxon>
        <taxon>Stramenopiles</taxon>
        <taxon>Ochrophyta</taxon>
        <taxon>Bacillariophyta</taxon>
        <taxon>Bacillariophyceae</taxon>
        <taxon>Bacillariophycidae</taxon>
        <taxon>Naviculales</taxon>
        <taxon>Naviculaceae</taxon>
        <taxon>Seminavis</taxon>
    </lineage>
</organism>
<evidence type="ECO:0000256" key="2">
    <source>
        <dbReference type="ARBA" id="ARBA00022723"/>
    </source>
</evidence>
<evidence type="ECO:0000313" key="5">
    <source>
        <dbReference type="Proteomes" id="UP001153069"/>
    </source>
</evidence>
<dbReference type="Proteomes" id="UP001153069">
    <property type="component" value="Unassembled WGS sequence"/>
</dbReference>
<gene>
    <name evidence="4" type="ORF">SEMRO_447_G144980.1</name>
</gene>
<proteinExistence type="predicted"/>
<comment type="cofactor">
    <cofactor evidence="1">
        <name>a divalent metal cation</name>
        <dbReference type="ChEBI" id="CHEBI:60240"/>
    </cofactor>
</comment>
<keyword evidence="2" id="KW-0479">Metal-binding</keyword>
<comment type="caution">
    <text evidence="4">The sequence shown here is derived from an EMBL/GenBank/DDBJ whole genome shotgun (WGS) entry which is preliminary data.</text>
</comment>